<dbReference type="PANTHER" id="PTHR35368">
    <property type="entry name" value="HYDROPEROXIDE REDUCTASE"/>
    <property type="match status" value="1"/>
</dbReference>
<dbReference type="SUPFAM" id="SSF82784">
    <property type="entry name" value="OsmC-like"/>
    <property type="match status" value="1"/>
</dbReference>
<dbReference type="OrthoDB" id="9811389at2"/>
<dbReference type="EMBL" id="SHKL01000001">
    <property type="protein sequence ID" value="RZT88990.1"/>
    <property type="molecule type" value="Genomic_DNA"/>
</dbReference>
<dbReference type="AlphaFoldDB" id="A0A4V2FRM9"/>
<accession>A0A4V2FRM9</accession>
<dbReference type="InterPro" id="IPR003718">
    <property type="entry name" value="OsmC/Ohr_fam"/>
</dbReference>
<organism evidence="1 2">
    <name type="scientific">Pseudonocardia sediminis</name>
    <dbReference type="NCBI Taxonomy" id="1397368"/>
    <lineage>
        <taxon>Bacteria</taxon>
        <taxon>Bacillati</taxon>
        <taxon>Actinomycetota</taxon>
        <taxon>Actinomycetes</taxon>
        <taxon>Pseudonocardiales</taxon>
        <taxon>Pseudonocardiaceae</taxon>
        <taxon>Pseudonocardia</taxon>
    </lineage>
</organism>
<proteinExistence type="predicted"/>
<dbReference type="InterPro" id="IPR015946">
    <property type="entry name" value="KH_dom-like_a/b"/>
</dbReference>
<dbReference type="Pfam" id="PF02566">
    <property type="entry name" value="OsmC"/>
    <property type="match status" value="1"/>
</dbReference>
<keyword evidence="2" id="KW-1185">Reference proteome</keyword>
<dbReference type="PANTHER" id="PTHR35368:SF1">
    <property type="entry name" value="HYDROPEROXIDE REDUCTASE"/>
    <property type="match status" value="1"/>
</dbReference>
<gene>
    <name evidence="1" type="ORF">EV383_5944</name>
</gene>
<reference evidence="1 2" key="1">
    <citation type="submission" date="2019-02" db="EMBL/GenBank/DDBJ databases">
        <title>Sequencing the genomes of 1000 actinobacteria strains.</title>
        <authorList>
            <person name="Klenk H.-P."/>
        </authorList>
    </citation>
    <scope>NUCLEOTIDE SEQUENCE [LARGE SCALE GENOMIC DNA]</scope>
    <source>
        <strain evidence="1 2">DSM 45779</strain>
    </source>
</reference>
<dbReference type="RefSeq" id="WP_130293203.1">
    <property type="nucleotide sequence ID" value="NZ_SHKL01000001.1"/>
</dbReference>
<evidence type="ECO:0000313" key="2">
    <source>
        <dbReference type="Proteomes" id="UP000291591"/>
    </source>
</evidence>
<dbReference type="InterPro" id="IPR052924">
    <property type="entry name" value="OsmC/Ohr_hydroprdx_reductase"/>
</dbReference>
<name>A0A4V2FRM9_PSEST</name>
<protein>
    <submittedName>
        <fullName evidence="1">OsmC-like protein</fullName>
    </submittedName>
</protein>
<comment type="caution">
    <text evidence="1">The sequence shown here is derived from an EMBL/GenBank/DDBJ whole genome shotgun (WGS) entry which is preliminary data.</text>
</comment>
<dbReference type="Gene3D" id="3.30.300.20">
    <property type="match status" value="1"/>
</dbReference>
<evidence type="ECO:0000313" key="1">
    <source>
        <dbReference type="EMBL" id="RZT88990.1"/>
    </source>
</evidence>
<sequence length="163" mass="17059">MSAPVVDPATLLDAAVAEIDQDAANARISFLATGSGADGVRIRRESGAPDEPVDLGGSLNPVELALAALVSSQIATYRYQASALGIPLDDVRVDVEGELDVRGFFGLEGTVRPGLDDVRIAVHPQGPAPAEDYVRLLAEVDARCPVLDLFRAPPTVSTRLVTS</sequence>
<dbReference type="Proteomes" id="UP000291591">
    <property type="component" value="Unassembled WGS sequence"/>
</dbReference>
<dbReference type="InterPro" id="IPR036102">
    <property type="entry name" value="OsmC/Ohrsf"/>
</dbReference>